<protein>
    <submittedName>
        <fullName evidence="1">Uncharacterized protein</fullName>
    </submittedName>
</protein>
<feature type="non-terminal residue" evidence="1">
    <location>
        <position position="141"/>
    </location>
</feature>
<evidence type="ECO:0000313" key="1">
    <source>
        <dbReference type="EMBL" id="JAT80132.1"/>
    </source>
</evidence>
<reference evidence="1" key="1">
    <citation type="submission" date="2015-09" db="EMBL/GenBank/DDBJ databases">
        <title>De novo assembly of Pectinophora gossypiella (Pink Bollworm) gut transcriptome.</title>
        <authorList>
            <person name="Tassone E.E."/>
        </authorList>
    </citation>
    <scope>NUCLEOTIDE SEQUENCE</scope>
</reference>
<proteinExistence type="predicted"/>
<dbReference type="EMBL" id="GDQN01010922">
    <property type="protein sequence ID" value="JAT80132.1"/>
    <property type="molecule type" value="Transcribed_RNA"/>
</dbReference>
<organism evidence="1">
    <name type="scientific">Pectinophora gossypiella</name>
    <name type="common">Cotton pink bollworm</name>
    <name type="synonym">Depressaria gossypiella</name>
    <dbReference type="NCBI Taxonomy" id="13191"/>
    <lineage>
        <taxon>Eukaryota</taxon>
        <taxon>Metazoa</taxon>
        <taxon>Ecdysozoa</taxon>
        <taxon>Arthropoda</taxon>
        <taxon>Hexapoda</taxon>
        <taxon>Insecta</taxon>
        <taxon>Pterygota</taxon>
        <taxon>Neoptera</taxon>
        <taxon>Endopterygota</taxon>
        <taxon>Lepidoptera</taxon>
        <taxon>Glossata</taxon>
        <taxon>Ditrysia</taxon>
        <taxon>Gelechioidea</taxon>
        <taxon>Gelechiidae</taxon>
        <taxon>Apatetrinae</taxon>
        <taxon>Pectinophora</taxon>
    </lineage>
</organism>
<sequence>GVEEDSISVDIPSTESLVQTMTEIHKEIQQVEAEKVIVDSEEISLIMEVDKEIHSIQDSIRSMENVPVAQVVKEISKPIDEIEKSLHTILASEKVIESKGQLPADVNYNIDSLENALERFINVEIDLLATLEVIDEVKLKE</sequence>
<dbReference type="OrthoDB" id="6070751at2759"/>
<dbReference type="AlphaFoldDB" id="A0A1E1VZL4"/>
<feature type="non-terminal residue" evidence="1">
    <location>
        <position position="1"/>
    </location>
</feature>
<accession>A0A1E1VZL4</accession>
<gene>
    <name evidence="1" type="ORF">g.5805</name>
</gene>
<name>A0A1E1VZL4_PECGO</name>